<proteinExistence type="predicted"/>
<dbReference type="PANTHER" id="PTHR38886">
    <property type="entry name" value="SESA DOMAIN-CONTAINING PROTEIN"/>
    <property type="match status" value="1"/>
</dbReference>
<dbReference type="Proteomes" id="UP001480595">
    <property type="component" value="Unassembled WGS sequence"/>
</dbReference>
<evidence type="ECO:0000259" key="1">
    <source>
        <dbReference type="Pfam" id="PF22893"/>
    </source>
</evidence>
<name>A0ABR1UW15_9PEZI</name>
<dbReference type="GeneID" id="92092867"/>
<organism evidence="2 3">
    <name type="scientific">Apiospora phragmitis</name>
    <dbReference type="NCBI Taxonomy" id="2905665"/>
    <lineage>
        <taxon>Eukaryota</taxon>
        <taxon>Fungi</taxon>
        <taxon>Dikarya</taxon>
        <taxon>Ascomycota</taxon>
        <taxon>Pezizomycotina</taxon>
        <taxon>Sordariomycetes</taxon>
        <taxon>Xylariomycetidae</taxon>
        <taxon>Amphisphaeriales</taxon>
        <taxon>Apiosporaceae</taxon>
        <taxon>Apiospora</taxon>
    </lineage>
</organism>
<reference evidence="2 3" key="1">
    <citation type="submission" date="2023-01" db="EMBL/GenBank/DDBJ databases">
        <title>Analysis of 21 Apiospora genomes using comparative genomics revels a genus with tremendous synthesis potential of carbohydrate active enzymes and secondary metabolites.</title>
        <authorList>
            <person name="Sorensen T."/>
        </authorList>
    </citation>
    <scope>NUCLEOTIDE SEQUENCE [LARGE SCALE GENOMIC DNA]</scope>
    <source>
        <strain evidence="2 3">CBS 135458</strain>
    </source>
</reference>
<dbReference type="EMBL" id="JAQQWL010000008">
    <property type="protein sequence ID" value="KAK8062029.1"/>
    <property type="molecule type" value="Genomic_DNA"/>
</dbReference>
<dbReference type="Pfam" id="PF22893">
    <property type="entry name" value="ULD_2"/>
    <property type="match status" value="1"/>
</dbReference>
<protein>
    <recommendedName>
        <fullName evidence="1">Ubiquitin-like domain-containing protein</fullName>
    </recommendedName>
</protein>
<evidence type="ECO:0000313" key="2">
    <source>
        <dbReference type="EMBL" id="KAK8062029.1"/>
    </source>
</evidence>
<dbReference type="InterPro" id="IPR054464">
    <property type="entry name" value="ULD_fung"/>
</dbReference>
<feature type="domain" description="Ubiquitin-like" evidence="1">
    <location>
        <begin position="184"/>
        <end position="250"/>
    </location>
</feature>
<dbReference type="RefSeq" id="XP_066715291.1">
    <property type="nucleotide sequence ID" value="XM_066859804.1"/>
</dbReference>
<comment type="caution">
    <text evidence="2">The sequence shown here is derived from an EMBL/GenBank/DDBJ whole genome shotgun (WGS) entry which is preliminary data.</text>
</comment>
<evidence type="ECO:0000313" key="3">
    <source>
        <dbReference type="Proteomes" id="UP001480595"/>
    </source>
</evidence>
<accession>A0ABR1UW15</accession>
<keyword evidence="3" id="KW-1185">Reference proteome</keyword>
<dbReference type="PANTHER" id="PTHR38886:SF1">
    <property type="entry name" value="NACHT-NTPASE AND P-LOOP NTPASES N-TERMINAL DOMAIN-CONTAINING PROTEIN"/>
    <property type="match status" value="1"/>
</dbReference>
<sequence length="513" mass="58333">MIRPIGCTYRNTATALSAGFTFGSFGDIITTAQLVWRLARALSDSRGSAPEFQELVKELNHFYGALSELTKFWQSRAQTVELQRLAAQLQHVADDCRRMIESFLENGIKRYAEEQNHVIVSTRLAEIEKTERLVLARLEENLANLVGALKEQEAIPSRMNDKTIAIQSESCAAIYYRAKYGSVALHTCWNKHTLHSMIKDQFKNRPGNDMVLLRDYVLQDPDTTRDLQPAFEFHRSVRPGQKLIMAMVFRGSAHNRLGGCGNSCPKCGLSQMYPGPNEVDKLWVVSHKLPECGLSYREIIDMSEASVDELEDWLRKHGNTKQREYDDADSSPETELADADNLRDILSKRQAMEGPEIFKRVRFLSRWEDRDESRGSLAASLNDIHLWYLNQGEIDFQLKAMAYTRLVPEFRQYKGHVSSWEAGNVVPCAILVGFVGYKRSMSIPVITILCENPLISKVTATVLQELEVVKSSRIRIPVLHPLAVYSEETWQLLLRTARADTELFLEQLCSIEA</sequence>
<gene>
    <name evidence="2" type="ORF">PG994_008395</name>
</gene>